<dbReference type="AlphaFoldDB" id="A0A5K8A108"/>
<dbReference type="EMBL" id="AP021876">
    <property type="protein sequence ID" value="BBO86249.1"/>
    <property type="molecule type" value="Genomic_DNA"/>
</dbReference>
<proteinExistence type="predicted"/>
<name>A0A5K8A108_9BACT</name>
<reference evidence="1 2" key="1">
    <citation type="submission" date="2019-11" db="EMBL/GenBank/DDBJ databases">
        <title>Comparative genomics of hydrocarbon-degrading Desulfosarcina strains.</title>
        <authorList>
            <person name="Watanabe M."/>
            <person name="Kojima H."/>
            <person name="Fukui M."/>
        </authorList>
    </citation>
    <scope>NUCLEOTIDE SEQUENCE [LARGE SCALE GENOMIC DNA]</scope>
    <source>
        <strain evidence="1 2">28bB2T</strain>
    </source>
</reference>
<dbReference type="KEGG" id="dov:DSCO28_68150"/>
<evidence type="ECO:0000313" key="2">
    <source>
        <dbReference type="Proteomes" id="UP000425960"/>
    </source>
</evidence>
<gene>
    <name evidence="1" type="ORF">DSCO28_68150</name>
</gene>
<accession>A0A5K8A108</accession>
<evidence type="ECO:0000313" key="1">
    <source>
        <dbReference type="EMBL" id="BBO86249.1"/>
    </source>
</evidence>
<protein>
    <submittedName>
        <fullName evidence="1">Uncharacterized protein</fullName>
    </submittedName>
</protein>
<organism evidence="1 2">
    <name type="scientific">Desulfosarcina ovata subsp. sediminis</name>
    <dbReference type="NCBI Taxonomy" id="885957"/>
    <lineage>
        <taxon>Bacteria</taxon>
        <taxon>Pseudomonadati</taxon>
        <taxon>Thermodesulfobacteriota</taxon>
        <taxon>Desulfobacteria</taxon>
        <taxon>Desulfobacterales</taxon>
        <taxon>Desulfosarcinaceae</taxon>
        <taxon>Desulfosarcina</taxon>
    </lineage>
</organism>
<sequence>MEYLQDVSSLSGQARVEPVSDPLQTGIRFFLLLTPVTALPIRPLCDIVPHQNAELRGQAFEP</sequence>
<dbReference type="Proteomes" id="UP000425960">
    <property type="component" value="Chromosome"/>
</dbReference>